<evidence type="ECO:0000256" key="1">
    <source>
        <dbReference type="ARBA" id="ARBA00007447"/>
    </source>
</evidence>
<dbReference type="PANTHER" id="PTHR47966">
    <property type="entry name" value="BETA-SITE APP-CLEAVING ENZYME, ISOFORM A-RELATED"/>
    <property type="match status" value="1"/>
</dbReference>
<dbReference type="PANTHER" id="PTHR47966:SF51">
    <property type="entry name" value="BETA-SITE APP-CLEAVING ENZYME, ISOFORM A-RELATED"/>
    <property type="match status" value="1"/>
</dbReference>
<dbReference type="GO" id="GO:0005764">
    <property type="term" value="C:lysosome"/>
    <property type="evidence" value="ECO:0007669"/>
    <property type="project" value="TreeGrafter"/>
</dbReference>
<dbReference type="Pfam" id="PF00026">
    <property type="entry name" value="Asp"/>
    <property type="match status" value="1"/>
</dbReference>
<dbReference type="InterPro" id="IPR001461">
    <property type="entry name" value="Aspartic_peptidase_A1"/>
</dbReference>
<dbReference type="GO" id="GO:0004190">
    <property type="term" value="F:aspartic-type endopeptidase activity"/>
    <property type="evidence" value="ECO:0007669"/>
    <property type="project" value="InterPro"/>
</dbReference>
<comment type="similarity">
    <text evidence="1">Belongs to the peptidase A1 family.</text>
</comment>
<organism evidence="4 5">
    <name type="scientific">Steinernema hermaphroditum</name>
    <dbReference type="NCBI Taxonomy" id="289476"/>
    <lineage>
        <taxon>Eukaryota</taxon>
        <taxon>Metazoa</taxon>
        <taxon>Ecdysozoa</taxon>
        <taxon>Nematoda</taxon>
        <taxon>Chromadorea</taxon>
        <taxon>Rhabditida</taxon>
        <taxon>Tylenchina</taxon>
        <taxon>Panagrolaimomorpha</taxon>
        <taxon>Strongyloidoidea</taxon>
        <taxon>Steinernematidae</taxon>
        <taxon>Steinernema</taxon>
    </lineage>
</organism>
<dbReference type="Proteomes" id="UP001175271">
    <property type="component" value="Unassembled WGS sequence"/>
</dbReference>
<keyword evidence="2" id="KW-0732">Signal</keyword>
<evidence type="ECO:0000259" key="3">
    <source>
        <dbReference type="PROSITE" id="PS51767"/>
    </source>
</evidence>
<accession>A0AA39LPR0</accession>
<evidence type="ECO:0000313" key="5">
    <source>
        <dbReference type="Proteomes" id="UP001175271"/>
    </source>
</evidence>
<evidence type="ECO:0000256" key="2">
    <source>
        <dbReference type="SAM" id="SignalP"/>
    </source>
</evidence>
<dbReference type="InterPro" id="IPR021109">
    <property type="entry name" value="Peptidase_aspartic_dom_sf"/>
</dbReference>
<name>A0AA39LPR0_9BILA</name>
<proteinExistence type="inferred from homology"/>
<dbReference type="AlphaFoldDB" id="A0AA39LPR0"/>
<dbReference type="PROSITE" id="PS51767">
    <property type="entry name" value="PEPTIDASE_A1"/>
    <property type="match status" value="1"/>
</dbReference>
<sequence>MLKWIVAVTLLSLCLGRSHPRGVRSVTVRRRDPEIRKGPFAHDPMDYFVMTVALEIGSGWQNCYECWQQGQFVMDTTRGELEVTTCNTAYPTLAPGYQGDLNCFDTFNSTSYVQREDKFATDTVSDVDGNPIELVKFATNKKHFGQFMGIAGFGWPAAQNNPLQTDYFPDVFFGKLSKRFQLKLDADAHFMTGSFTNRNVDICELSDLPTVNAPVSSKRYWQFAFTSVSIGDIGWNTGDHMVIDTRKEYIGMPKRLLTTFASAHNVTWDGLYGVYTLECEKVKTLPALEISLDRLATLSIPASEYFYMDRPLPNGRCALDFEDSKANGFGPSWYIGLHIFTQYCTTFDFEAAQLSFTVMPPPQAL</sequence>
<reference evidence="4" key="1">
    <citation type="submission" date="2023-06" db="EMBL/GenBank/DDBJ databases">
        <title>Genomic analysis of the entomopathogenic nematode Steinernema hermaphroditum.</title>
        <authorList>
            <person name="Schwarz E.M."/>
            <person name="Heppert J.K."/>
            <person name="Baniya A."/>
            <person name="Schwartz H.T."/>
            <person name="Tan C.-H."/>
            <person name="Antoshechkin I."/>
            <person name="Sternberg P.W."/>
            <person name="Goodrich-Blair H."/>
            <person name="Dillman A.R."/>
        </authorList>
    </citation>
    <scope>NUCLEOTIDE SEQUENCE</scope>
    <source>
        <strain evidence="4">PS9179</strain>
        <tissue evidence="4">Whole animal</tissue>
    </source>
</reference>
<protein>
    <recommendedName>
        <fullName evidence="3">Peptidase A1 domain-containing protein</fullName>
    </recommendedName>
</protein>
<dbReference type="GO" id="GO:0006508">
    <property type="term" value="P:proteolysis"/>
    <property type="evidence" value="ECO:0007669"/>
    <property type="project" value="InterPro"/>
</dbReference>
<feature type="chain" id="PRO_5041340523" description="Peptidase A1 domain-containing protein" evidence="2">
    <location>
        <begin position="17"/>
        <end position="365"/>
    </location>
</feature>
<feature type="domain" description="Peptidase A1" evidence="3">
    <location>
        <begin position="50"/>
        <end position="357"/>
    </location>
</feature>
<dbReference type="InterPro" id="IPR033121">
    <property type="entry name" value="PEPTIDASE_A1"/>
</dbReference>
<dbReference type="SUPFAM" id="SSF50630">
    <property type="entry name" value="Acid proteases"/>
    <property type="match status" value="1"/>
</dbReference>
<comment type="caution">
    <text evidence="4">The sequence shown here is derived from an EMBL/GenBank/DDBJ whole genome shotgun (WGS) entry which is preliminary data.</text>
</comment>
<feature type="signal peptide" evidence="2">
    <location>
        <begin position="1"/>
        <end position="16"/>
    </location>
</feature>
<gene>
    <name evidence="4" type="ORF">QR680_017827</name>
</gene>
<dbReference type="Gene3D" id="2.40.70.10">
    <property type="entry name" value="Acid Proteases"/>
    <property type="match status" value="1"/>
</dbReference>
<evidence type="ECO:0000313" key="4">
    <source>
        <dbReference type="EMBL" id="KAK0405152.1"/>
    </source>
</evidence>
<keyword evidence="5" id="KW-1185">Reference proteome</keyword>
<dbReference type="EMBL" id="JAUCMV010000004">
    <property type="protein sequence ID" value="KAK0405152.1"/>
    <property type="molecule type" value="Genomic_DNA"/>
</dbReference>